<dbReference type="Pfam" id="PF13499">
    <property type="entry name" value="EF-hand_7"/>
    <property type="match status" value="2"/>
</dbReference>
<comment type="caution">
    <text evidence="6">The sequence shown here is derived from an EMBL/GenBank/DDBJ whole genome shotgun (WGS) entry which is preliminary data.</text>
</comment>
<feature type="domain" description="EF-hand" evidence="5">
    <location>
        <begin position="115"/>
        <end position="146"/>
    </location>
</feature>
<dbReference type="OrthoDB" id="26525at2759"/>
<dbReference type="SMART" id="SM00054">
    <property type="entry name" value="EFh"/>
    <property type="match status" value="4"/>
</dbReference>
<proteinExistence type="predicted"/>
<reference evidence="7" key="1">
    <citation type="journal article" date="2019" name="Gigascience">
        <title>De novo genome assembly of the endangered Acer yangbiense, a plant species with extremely small populations endemic to Yunnan Province, China.</title>
        <authorList>
            <person name="Yang J."/>
            <person name="Wariss H.M."/>
            <person name="Tao L."/>
            <person name="Zhang R."/>
            <person name="Yun Q."/>
            <person name="Hollingsworth P."/>
            <person name="Dao Z."/>
            <person name="Luo G."/>
            <person name="Guo H."/>
            <person name="Ma Y."/>
            <person name="Sun W."/>
        </authorList>
    </citation>
    <scope>NUCLEOTIDE SEQUENCE [LARGE SCALE GENOMIC DNA]</scope>
    <source>
        <strain evidence="7">cv. Malutang</strain>
    </source>
</reference>
<dbReference type="SUPFAM" id="SSF47473">
    <property type="entry name" value="EF-hand"/>
    <property type="match status" value="1"/>
</dbReference>
<evidence type="ECO:0000313" key="7">
    <source>
        <dbReference type="Proteomes" id="UP000323000"/>
    </source>
</evidence>
<feature type="domain" description="EF-hand" evidence="5">
    <location>
        <begin position="41"/>
        <end position="76"/>
    </location>
</feature>
<evidence type="ECO:0000259" key="5">
    <source>
        <dbReference type="PROSITE" id="PS50222"/>
    </source>
</evidence>
<organism evidence="6 7">
    <name type="scientific">Acer yangbiense</name>
    <dbReference type="NCBI Taxonomy" id="1000413"/>
    <lineage>
        <taxon>Eukaryota</taxon>
        <taxon>Viridiplantae</taxon>
        <taxon>Streptophyta</taxon>
        <taxon>Embryophyta</taxon>
        <taxon>Tracheophyta</taxon>
        <taxon>Spermatophyta</taxon>
        <taxon>Magnoliopsida</taxon>
        <taxon>eudicotyledons</taxon>
        <taxon>Gunneridae</taxon>
        <taxon>Pentapetalae</taxon>
        <taxon>rosids</taxon>
        <taxon>malvids</taxon>
        <taxon>Sapindales</taxon>
        <taxon>Sapindaceae</taxon>
        <taxon>Hippocastanoideae</taxon>
        <taxon>Acereae</taxon>
        <taxon>Acer</taxon>
    </lineage>
</organism>
<keyword evidence="4" id="KW-0106">Calcium</keyword>
<evidence type="ECO:0000313" key="6">
    <source>
        <dbReference type="EMBL" id="TXG64312.1"/>
    </source>
</evidence>
<dbReference type="PROSITE" id="PS50222">
    <property type="entry name" value="EF_HAND_2"/>
    <property type="match status" value="4"/>
</dbReference>
<dbReference type="AlphaFoldDB" id="A0A5C7I6V9"/>
<dbReference type="GO" id="GO:0005509">
    <property type="term" value="F:calcium ion binding"/>
    <property type="evidence" value="ECO:0007669"/>
    <property type="project" value="InterPro"/>
</dbReference>
<evidence type="ECO:0000256" key="3">
    <source>
        <dbReference type="ARBA" id="ARBA00022737"/>
    </source>
</evidence>
<dbReference type="PRINTS" id="PR00450">
    <property type="entry name" value="RECOVERIN"/>
</dbReference>
<feature type="domain" description="EF-hand" evidence="5">
    <location>
        <begin position="147"/>
        <end position="182"/>
    </location>
</feature>
<gene>
    <name evidence="6" type="ORF">EZV62_011306</name>
</gene>
<dbReference type="InterPro" id="IPR018247">
    <property type="entry name" value="EF_Hand_1_Ca_BS"/>
</dbReference>
<dbReference type="Gene3D" id="1.10.238.10">
    <property type="entry name" value="EF-hand"/>
    <property type="match status" value="2"/>
</dbReference>
<dbReference type="InterPro" id="IPR039647">
    <property type="entry name" value="EF_hand_pair_protein_CML-like"/>
</dbReference>
<dbReference type="PANTHER" id="PTHR10891">
    <property type="entry name" value="EF-HAND CALCIUM-BINDING DOMAIN CONTAINING PROTEIN"/>
    <property type="match status" value="1"/>
</dbReference>
<evidence type="ECO:0000256" key="4">
    <source>
        <dbReference type="ARBA" id="ARBA00022837"/>
    </source>
</evidence>
<dbReference type="GO" id="GO:0005737">
    <property type="term" value="C:cytoplasm"/>
    <property type="evidence" value="ECO:0007669"/>
    <property type="project" value="UniProtKB-ARBA"/>
</dbReference>
<dbReference type="PROSITE" id="PS00018">
    <property type="entry name" value="EF_HAND_1"/>
    <property type="match status" value="4"/>
</dbReference>
<accession>A0A5C7I6V9</accession>
<evidence type="ECO:0000256" key="1">
    <source>
        <dbReference type="ARBA" id="ARBA00003291"/>
    </source>
</evidence>
<keyword evidence="7" id="KW-1185">Reference proteome</keyword>
<keyword evidence="2" id="KW-0479">Metal-binding</keyword>
<dbReference type="InterPro" id="IPR002048">
    <property type="entry name" value="EF_hand_dom"/>
</dbReference>
<feature type="domain" description="EF-hand" evidence="5">
    <location>
        <begin position="77"/>
        <end position="112"/>
    </location>
</feature>
<dbReference type="Proteomes" id="UP000323000">
    <property type="component" value="Chromosome 4"/>
</dbReference>
<name>A0A5C7I6V9_9ROSI</name>
<dbReference type="FunFam" id="1.10.238.10:FF:000089">
    <property type="entry name" value="calmodulin-like protein 3"/>
    <property type="match status" value="1"/>
</dbReference>
<dbReference type="InterPro" id="IPR011992">
    <property type="entry name" value="EF-hand-dom_pair"/>
</dbReference>
<dbReference type="EMBL" id="VAHF01000004">
    <property type="protein sequence ID" value="TXG64312.1"/>
    <property type="molecule type" value="Genomic_DNA"/>
</dbReference>
<sequence>MSKVSFLDFQYKISKSRILKKPSRMFSGDRQNSALMATYQPTTNEMRQVFDRFDSDKDGKISQSEYKDILTALGQEDMNGEVKKIFLVVDLNGDGFIDFKEFMEVHKMGGVRTRDIKSAFWMFDKNRDGKISAEEILEMLQRLGEGCSLQDCRQMVRAVDTDCDGMVDMDDFMAMMNAPSNWVK</sequence>
<protein>
    <recommendedName>
        <fullName evidence="5">EF-hand domain-containing protein</fullName>
    </recommendedName>
</protein>
<keyword evidence="3" id="KW-0677">Repeat</keyword>
<comment type="function">
    <text evidence="1">Potential calcium sensor.</text>
</comment>
<evidence type="ECO:0000256" key="2">
    <source>
        <dbReference type="ARBA" id="ARBA00022723"/>
    </source>
</evidence>